<protein>
    <recommendedName>
        <fullName evidence="4">DUF2508 domain-containing protein</fullName>
    </recommendedName>
</protein>
<dbReference type="Proteomes" id="UP000652153">
    <property type="component" value="Unassembled WGS sequence"/>
</dbReference>
<organism evidence="2 3">
    <name type="scientific">Paenibacillus silvae</name>
    <dbReference type="NCBI Taxonomy" id="1325358"/>
    <lineage>
        <taxon>Bacteria</taxon>
        <taxon>Bacillati</taxon>
        <taxon>Bacillota</taxon>
        <taxon>Bacilli</taxon>
        <taxon>Bacillales</taxon>
        <taxon>Paenibacillaceae</taxon>
        <taxon>Paenibacillus</taxon>
    </lineage>
</organism>
<proteinExistence type="predicted"/>
<dbReference type="EMBL" id="BMFU01000022">
    <property type="protein sequence ID" value="GGH72345.1"/>
    <property type="molecule type" value="Genomic_DNA"/>
</dbReference>
<accession>A0ABQ1ZQM5</accession>
<evidence type="ECO:0000256" key="1">
    <source>
        <dbReference type="SAM" id="Coils"/>
    </source>
</evidence>
<reference evidence="3" key="1">
    <citation type="journal article" date="2019" name="Int. J. Syst. Evol. Microbiol.">
        <title>The Global Catalogue of Microorganisms (GCM) 10K type strain sequencing project: providing services to taxonomists for standard genome sequencing and annotation.</title>
        <authorList>
            <consortium name="The Broad Institute Genomics Platform"/>
            <consortium name="The Broad Institute Genome Sequencing Center for Infectious Disease"/>
            <person name="Wu L."/>
            <person name="Ma J."/>
        </authorList>
    </citation>
    <scope>NUCLEOTIDE SEQUENCE [LARGE SCALE GENOMIC DNA]</scope>
    <source>
        <strain evidence="3">CGMCC 1.12770</strain>
    </source>
</reference>
<name>A0ABQ1ZQM5_9BACL</name>
<gene>
    <name evidence="2" type="ORF">GCM10008014_58620</name>
</gene>
<keyword evidence="3" id="KW-1185">Reference proteome</keyword>
<evidence type="ECO:0000313" key="2">
    <source>
        <dbReference type="EMBL" id="GGH72345.1"/>
    </source>
</evidence>
<dbReference type="RefSeq" id="WP_229730096.1">
    <property type="nucleotide sequence ID" value="NZ_BMFU01000022.1"/>
</dbReference>
<dbReference type="Pfam" id="PF10704">
    <property type="entry name" value="DUF2508"/>
    <property type="match status" value="1"/>
</dbReference>
<evidence type="ECO:0000313" key="3">
    <source>
        <dbReference type="Proteomes" id="UP000652153"/>
    </source>
</evidence>
<comment type="caution">
    <text evidence="2">The sequence shown here is derived from an EMBL/GenBank/DDBJ whole genome shotgun (WGS) entry which is preliminary data.</text>
</comment>
<dbReference type="InterPro" id="IPR019644">
    <property type="entry name" value="DUF2508"/>
</dbReference>
<evidence type="ECO:0008006" key="4">
    <source>
        <dbReference type="Google" id="ProtNLM"/>
    </source>
</evidence>
<feature type="coiled-coil region" evidence="1">
    <location>
        <begin position="18"/>
        <end position="49"/>
    </location>
</feature>
<sequence length="93" mass="11248">MLIWQKVWRLGERGKRESRQLEEEQSQVYADVEKARQEWERAMKQFEYALGKDEIDYAIYVLEAAERKYQIHLKQAKRLSGVQEDVIERKVSM</sequence>
<keyword evidence="1" id="KW-0175">Coiled coil</keyword>